<dbReference type="Gene3D" id="3.10.20.30">
    <property type="match status" value="1"/>
</dbReference>
<gene>
    <name evidence="3" type="ORF">S12H4_61214</name>
</gene>
<protein>
    <recommendedName>
        <fullName evidence="2">TGS domain-containing protein</fullName>
    </recommendedName>
</protein>
<keyword evidence="1" id="KW-0648">Protein biosynthesis</keyword>
<dbReference type="GO" id="GO:0004829">
    <property type="term" value="F:threonine-tRNA ligase activity"/>
    <property type="evidence" value="ECO:0007669"/>
    <property type="project" value="TreeGrafter"/>
</dbReference>
<dbReference type="GO" id="GO:0000166">
    <property type="term" value="F:nucleotide binding"/>
    <property type="evidence" value="ECO:0007669"/>
    <property type="project" value="InterPro"/>
</dbReference>
<dbReference type="InterPro" id="IPR018163">
    <property type="entry name" value="Thr/Ala-tRNA-synth_IIc_edit"/>
</dbReference>
<dbReference type="PANTHER" id="PTHR11451:SF44">
    <property type="entry name" value="THREONINE--TRNA LIGASE, CHLOROPLASTIC_MITOCHONDRIAL 2"/>
    <property type="match status" value="1"/>
</dbReference>
<feature type="non-terminal residue" evidence="3">
    <location>
        <position position="120"/>
    </location>
</feature>
<evidence type="ECO:0000259" key="2">
    <source>
        <dbReference type="PROSITE" id="PS51880"/>
    </source>
</evidence>
<reference evidence="3" key="1">
    <citation type="journal article" date="2014" name="Front. Microbiol.">
        <title>High frequency of phylogenetically diverse reductive dehalogenase-homologous genes in deep subseafloor sedimentary metagenomes.</title>
        <authorList>
            <person name="Kawai M."/>
            <person name="Futagami T."/>
            <person name="Toyoda A."/>
            <person name="Takaki Y."/>
            <person name="Nishi S."/>
            <person name="Hori S."/>
            <person name="Arai W."/>
            <person name="Tsubouchi T."/>
            <person name="Morono Y."/>
            <person name="Uchiyama I."/>
            <person name="Ito T."/>
            <person name="Fujiyama A."/>
            <person name="Inagaki F."/>
            <person name="Takami H."/>
        </authorList>
    </citation>
    <scope>NUCLEOTIDE SEQUENCE</scope>
    <source>
        <strain evidence="3">Expedition CK06-06</strain>
    </source>
</reference>
<dbReference type="SUPFAM" id="SSF81271">
    <property type="entry name" value="TGS-like"/>
    <property type="match status" value="1"/>
</dbReference>
<dbReference type="PROSITE" id="PS51880">
    <property type="entry name" value="TGS"/>
    <property type="match status" value="1"/>
</dbReference>
<name>X1VJ34_9ZZZZ</name>
<sequence length="120" mass="13617">TGIEIARSISKRLAKEVYAISVNDEVWDLTRPINKDASIKLNKWEDAEGKHAFWHSSAHLLAEALESLYPGIKFGIGPAIENGFYYDVDPGDEVIIKDNDLVRIEQKMIELARQNSSYIR</sequence>
<evidence type="ECO:0000256" key="1">
    <source>
        <dbReference type="ARBA" id="ARBA00022917"/>
    </source>
</evidence>
<dbReference type="CDD" id="cd01667">
    <property type="entry name" value="TGS_ThrRS"/>
    <property type="match status" value="1"/>
</dbReference>
<proteinExistence type="predicted"/>
<dbReference type="InterPro" id="IPR012675">
    <property type="entry name" value="Beta-grasp_dom_sf"/>
</dbReference>
<accession>X1VJ34</accession>
<dbReference type="PANTHER" id="PTHR11451">
    <property type="entry name" value="THREONINE-TRNA LIGASE"/>
    <property type="match status" value="1"/>
</dbReference>
<dbReference type="SUPFAM" id="SSF55186">
    <property type="entry name" value="ThrRS/AlaRS common domain"/>
    <property type="match status" value="1"/>
</dbReference>
<feature type="non-terminal residue" evidence="3">
    <location>
        <position position="1"/>
    </location>
</feature>
<dbReference type="Pfam" id="PF02824">
    <property type="entry name" value="TGS"/>
    <property type="match status" value="1"/>
</dbReference>
<organism evidence="3">
    <name type="scientific">marine sediment metagenome</name>
    <dbReference type="NCBI Taxonomy" id="412755"/>
    <lineage>
        <taxon>unclassified sequences</taxon>
        <taxon>metagenomes</taxon>
        <taxon>ecological metagenomes</taxon>
    </lineage>
</organism>
<dbReference type="GO" id="GO:0006435">
    <property type="term" value="P:threonyl-tRNA aminoacylation"/>
    <property type="evidence" value="ECO:0007669"/>
    <property type="project" value="TreeGrafter"/>
</dbReference>
<evidence type="ECO:0000313" key="3">
    <source>
        <dbReference type="EMBL" id="GAJ18807.1"/>
    </source>
</evidence>
<dbReference type="InterPro" id="IPR012676">
    <property type="entry name" value="TGS-like"/>
</dbReference>
<dbReference type="EMBL" id="BARW01040555">
    <property type="protein sequence ID" value="GAJ18807.1"/>
    <property type="molecule type" value="Genomic_DNA"/>
</dbReference>
<feature type="domain" description="TGS" evidence="2">
    <location>
        <begin position="1"/>
        <end position="43"/>
    </location>
</feature>
<comment type="caution">
    <text evidence="3">The sequence shown here is derived from an EMBL/GenBank/DDBJ whole genome shotgun (WGS) entry which is preliminary data.</text>
</comment>
<dbReference type="AlphaFoldDB" id="X1VJ34"/>
<dbReference type="InterPro" id="IPR004095">
    <property type="entry name" value="TGS"/>
</dbReference>
<dbReference type="Gene3D" id="3.30.980.10">
    <property type="entry name" value="Threonyl-trna Synthetase, Chain A, domain 2"/>
    <property type="match status" value="1"/>
</dbReference>